<feature type="region of interest" description="Disordered" evidence="5">
    <location>
        <begin position="66"/>
        <end position="90"/>
    </location>
</feature>
<dbReference type="Proteomes" id="UP000242469">
    <property type="component" value="Unassembled WGS sequence"/>
</dbReference>
<dbReference type="GO" id="GO:0051082">
    <property type="term" value="F:unfolded protein binding"/>
    <property type="evidence" value="ECO:0007669"/>
    <property type="project" value="TreeGrafter"/>
</dbReference>
<dbReference type="AlphaFoldDB" id="A0A1H4DJW7"/>
<keyword evidence="8" id="KW-1185">Reference proteome</keyword>
<feature type="chain" id="PRO_5017316884" evidence="6">
    <location>
        <begin position="26"/>
        <end position="154"/>
    </location>
</feature>
<keyword evidence="3 6" id="KW-0732">Signal</keyword>
<evidence type="ECO:0000256" key="3">
    <source>
        <dbReference type="ARBA" id="ARBA00022729"/>
    </source>
</evidence>
<name>A0A1H4DJW7_9GAMM</name>
<evidence type="ECO:0000256" key="5">
    <source>
        <dbReference type="SAM" id="MobiDB-lite"/>
    </source>
</evidence>
<dbReference type="EMBL" id="FNRJ01000006">
    <property type="protein sequence ID" value="SEA72828.1"/>
    <property type="molecule type" value="Genomic_DNA"/>
</dbReference>
<sequence>MKARSLITSLIAGSLVLGSSVAVFAGQKGNCDRDSRQEQRAEKRLERMTEKLALTPDQQAAIKTLWQQQTRPERSAMARNGLRGLDPNADNYDRQVQQHIEQAQQQMAKHLQARADHKAALYDILTPEQEQKLEQMRDRSDRHNGKGYHGRGVE</sequence>
<dbReference type="PANTHER" id="PTHR38102">
    <property type="entry name" value="PERIPLASMIC CHAPERONE SPY"/>
    <property type="match status" value="1"/>
</dbReference>
<reference evidence="8" key="1">
    <citation type="submission" date="2016-10" db="EMBL/GenBank/DDBJ databases">
        <authorList>
            <person name="Varghese N."/>
            <person name="Submissions S."/>
        </authorList>
    </citation>
    <scope>NUCLEOTIDE SEQUENCE [LARGE SCALE GENOMIC DNA]</scope>
    <source>
        <strain evidence="8">DSM 11526</strain>
    </source>
</reference>
<comment type="subcellular location">
    <subcellularLocation>
        <location evidence="1">Periplasm</location>
    </subcellularLocation>
</comment>
<accession>A0A1H4DJW7</accession>
<evidence type="ECO:0000256" key="6">
    <source>
        <dbReference type="SAM" id="SignalP"/>
    </source>
</evidence>
<evidence type="ECO:0000313" key="7">
    <source>
        <dbReference type="EMBL" id="SEA72828.1"/>
    </source>
</evidence>
<proteinExistence type="inferred from homology"/>
<dbReference type="OrthoDB" id="6120054at2"/>
<feature type="compositionally biased region" description="Basic residues" evidence="5">
    <location>
        <begin position="145"/>
        <end position="154"/>
    </location>
</feature>
<gene>
    <name evidence="7" type="ORF">SAMN02745729_106129</name>
</gene>
<feature type="region of interest" description="Disordered" evidence="5">
    <location>
        <begin position="126"/>
        <end position="154"/>
    </location>
</feature>
<feature type="compositionally biased region" description="Basic and acidic residues" evidence="5">
    <location>
        <begin position="129"/>
        <end position="144"/>
    </location>
</feature>
<evidence type="ECO:0000313" key="8">
    <source>
        <dbReference type="Proteomes" id="UP000242469"/>
    </source>
</evidence>
<organism evidence="7 8">
    <name type="scientific">Marinobacterium iners DSM 11526</name>
    <dbReference type="NCBI Taxonomy" id="1122198"/>
    <lineage>
        <taxon>Bacteria</taxon>
        <taxon>Pseudomonadati</taxon>
        <taxon>Pseudomonadota</taxon>
        <taxon>Gammaproteobacteria</taxon>
        <taxon>Oceanospirillales</taxon>
        <taxon>Oceanospirillaceae</taxon>
        <taxon>Marinobacterium</taxon>
    </lineage>
</organism>
<dbReference type="PANTHER" id="PTHR38102:SF1">
    <property type="entry name" value="PERIPLASMIC CHAPERONE SPY"/>
    <property type="match status" value="1"/>
</dbReference>
<dbReference type="InterPro" id="IPR012899">
    <property type="entry name" value="LTXXQ"/>
</dbReference>
<protein>
    <submittedName>
        <fullName evidence="7">LTXXQ motif family protein</fullName>
    </submittedName>
</protein>
<evidence type="ECO:0000256" key="1">
    <source>
        <dbReference type="ARBA" id="ARBA00004418"/>
    </source>
</evidence>
<dbReference type="Gene3D" id="1.20.120.1490">
    <property type="match status" value="1"/>
</dbReference>
<dbReference type="InterPro" id="IPR052211">
    <property type="entry name" value="Cpx_auxiliary_protein"/>
</dbReference>
<comment type="similarity">
    <text evidence="2">Belongs to the CpxP/Spy family.</text>
</comment>
<dbReference type="STRING" id="1122198.SAMN02745729_106129"/>
<evidence type="ECO:0000256" key="4">
    <source>
        <dbReference type="ARBA" id="ARBA00022764"/>
    </source>
</evidence>
<dbReference type="RefSeq" id="WP_091826143.1">
    <property type="nucleotide sequence ID" value="NZ_FNRJ01000006.1"/>
</dbReference>
<keyword evidence="4" id="KW-0574">Periplasm</keyword>
<dbReference type="Pfam" id="PF07813">
    <property type="entry name" value="LTXXQ"/>
    <property type="match status" value="1"/>
</dbReference>
<evidence type="ECO:0000256" key="2">
    <source>
        <dbReference type="ARBA" id="ARBA00008441"/>
    </source>
</evidence>
<dbReference type="GO" id="GO:0030288">
    <property type="term" value="C:outer membrane-bounded periplasmic space"/>
    <property type="evidence" value="ECO:0007669"/>
    <property type="project" value="TreeGrafter"/>
</dbReference>
<feature type="signal peptide" evidence="6">
    <location>
        <begin position="1"/>
        <end position="25"/>
    </location>
</feature>